<gene>
    <name evidence="1" type="ORF">M513_01122</name>
</gene>
<dbReference type="Proteomes" id="UP000030764">
    <property type="component" value="Unassembled WGS sequence"/>
</dbReference>
<protein>
    <submittedName>
        <fullName evidence="1">Uncharacterized protein</fullName>
    </submittedName>
</protein>
<organism evidence="1 2">
    <name type="scientific">Trichuris suis</name>
    <name type="common">pig whipworm</name>
    <dbReference type="NCBI Taxonomy" id="68888"/>
    <lineage>
        <taxon>Eukaryota</taxon>
        <taxon>Metazoa</taxon>
        <taxon>Ecdysozoa</taxon>
        <taxon>Nematoda</taxon>
        <taxon>Enoplea</taxon>
        <taxon>Dorylaimia</taxon>
        <taxon>Trichinellida</taxon>
        <taxon>Trichuridae</taxon>
        <taxon>Trichuris</taxon>
    </lineage>
</organism>
<evidence type="ECO:0000313" key="2">
    <source>
        <dbReference type="Proteomes" id="UP000030764"/>
    </source>
</evidence>
<name>A0A085MKZ3_9BILA</name>
<dbReference type="AlphaFoldDB" id="A0A085MKZ3"/>
<dbReference type="EMBL" id="KL363186">
    <property type="protein sequence ID" value="KFD57889.1"/>
    <property type="molecule type" value="Genomic_DNA"/>
</dbReference>
<sequence length="117" mass="14090">MHCHLKSDDAFFQTFSNSHLLVQQRMRRLLRNSLLRRWAYVATRNAGLEETMRRSKTRRAGWQSVRPLRWHRKRTWSGTLKKNNLLPLLPSRTDRRTDERAKGNRCNVVNANRWSFD</sequence>
<proteinExistence type="predicted"/>
<accession>A0A085MKZ3</accession>
<reference evidence="1 2" key="1">
    <citation type="journal article" date="2014" name="Nat. Genet.">
        <title>Genome and transcriptome of the porcine whipworm Trichuris suis.</title>
        <authorList>
            <person name="Jex A.R."/>
            <person name="Nejsum P."/>
            <person name="Schwarz E.M."/>
            <person name="Hu L."/>
            <person name="Young N.D."/>
            <person name="Hall R.S."/>
            <person name="Korhonen P.K."/>
            <person name="Liao S."/>
            <person name="Thamsborg S."/>
            <person name="Xia J."/>
            <person name="Xu P."/>
            <person name="Wang S."/>
            <person name="Scheerlinck J.P."/>
            <person name="Hofmann A."/>
            <person name="Sternberg P.W."/>
            <person name="Wang J."/>
            <person name="Gasser R.B."/>
        </authorList>
    </citation>
    <scope>NUCLEOTIDE SEQUENCE [LARGE SCALE GENOMIC DNA]</scope>
    <source>
        <strain evidence="1">DCEP-RM93M</strain>
    </source>
</reference>
<keyword evidence="2" id="KW-1185">Reference proteome</keyword>
<evidence type="ECO:0000313" key="1">
    <source>
        <dbReference type="EMBL" id="KFD57889.1"/>
    </source>
</evidence>